<dbReference type="EMBL" id="JARVKM010000016">
    <property type="protein sequence ID" value="KAK9778334.1"/>
    <property type="molecule type" value="Genomic_DNA"/>
</dbReference>
<name>A0ABR2XX05_9PEZI</name>
<comment type="similarity">
    <text evidence="1">Belongs to the RutC family.</text>
</comment>
<accession>A0ABR2XX05</accession>
<protein>
    <submittedName>
        <fullName evidence="2">L-PSP endoribonuclease family protein-like protein</fullName>
    </submittedName>
</protein>
<dbReference type="NCBIfam" id="TIGR00004">
    <property type="entry name" value="Rid family detoxifying hydrolase"/>
    <property type="match status" value="1"/>
</dbReference>
<dbReference type="InterPro" id="IPR006175">
    <property type="entry name" value="YjgF/YER057c/UK114"/>
</dbReference>
<dbReference type="InterPro" id="IPR035959">
    <property type="entry name" value="RutC-like_sf"/>
</dbReference>
<dbReference type="InterPro" id="IPR006056">
    <property type="entry name" value="RidA"/>
</dbReference>
<dbReference type="CDD" id="cd00448">
    <property type="entry name" value="YjgF_YER057c_UK114_family"/>
    <property type="match status" value="1"/>
</dbReference>
<evidence type="ECO:0000313" key="2">
    <source>
        <dbReference type="EMBL" id="KAK9778334.1"/>
    </source>
</evidence>
<keyword evidence="3" id="KW-1185">Reference proteome</keyword>
<dbReference type="Proteomes" id="UP001465668">
    <property type="component" value="Unassembled WGS sequence"/>
</dbReference>
<sequence length="126" mass="13822">MQSTIQTIFTDKSYAPIGHYSQAFAANGQVWVAGQVAADSEGNLVKGSVAEQAHQICKNTSEILKAANSSLEKVVKVTVYVTDFSILPEFNKVYNEYFPQKPPRTSMEVSKLPLDVQVELDVIAVI</sequence>
<dbReference type="Gene3D" id="3.30.1330.40">
    <property type="entry name" value="RutC-like"/>
    <property type="match status" value="1"/>
</dbReference>
<dbReference type="Pfam" id="PF01042">
    <property type="entry name" value="Ribonuc_L-PSP"/>
    <property type="match status" value="1"/>
</dbReference>
<dbReference type="PANTHER" id="PTHR11803:SF58">
    <property type="entry name" value="PROTEIN HMF1-RELATED"/>
    <property type="match status" value="1"/>
</dbReference>
<evidence type="ECO:0000313" key="3">
    <source>
        <dbReference type="Proteomes" id="UP001465668"/>
    </source>
</evidence>
<dbReference type="PANTHER" id="PTHR11803">
    <property type="entry name" value="2-IMINOBUTANOATE/2-IMINOPROPANOATE DEAMINASE RIDA"/>
    <property type="match status" value="1"/>
</dbReference>
<dbReference type="SUPFAM" id="SSF55298">
    <property type="entry name" value="YjgF-like"/>
    <property type="match status" value="1"/>
</dbReference>
<organism evidence="2 3">
    <name type="scientific">Seiridium cardinale</name>
    <dbReference type="NCBI Taxonomy" id="138064"/>
    <lineage>
        <taxon>Eukaryota</taxon>
        <taxon>Fungi</taxon>
        <taxon>Dikarya</taxon>
        <taxon>Ascomycota</taxon>
        <taxon>Pezizomycotina</taxon>
        <taxon>Sordariomycetes</taxon>
        <taxon>Xylariomycetidae</taxon>
        <taxon>Amphisphaeriales</taxon>
        <taxon>Sporocadaceae</taxon>
        <taxon>Seiridium</taxon>
    </lineage>
</organism>
<evidence type="ECO:0000256" key="1">
    <source>
        <dbReference type="ARBA" id="ARBA00010552"/>
    </source>
</evidence>
<proteinExistence type="inferred from homology"/>
<reference evidence="2 3" key="1">
    <citation type="submission" date="2024-02" db="EMBL/GenBank/DDBJ databases">
        <title>First draft genome assembly of two strains of Seiridium cardinale.</title>
        <authorList>
            <person name="Emiliani G."/>
            <person name="Scali E."/>
        </authorList>
    </citation>
    <scope>NUCLEOTIDE SEQUENCE [LARGE SCALE GENOMIC DNA]</scope>
    <source>
        <strain evidence="2 3">BM-138-000479</strain>
    </source>
</reference>
<comment type="caution">
    <text evidence="2">The sequence shown here is derived from an EMBL/GenBank/DDBJ whole genome shotgun (WGS) entry which is preliminary data.</text>
</comment>
<gene>
    <name evidence="2" type="ORF">SCAR479_04736</name>
</gene>